<evidence type="ECO:0000313" key="2">
    <source>
        <dbReference type="Proteomes" id="UP000279384"/>
    </source>
</evidence>
<protein>
    <submittedName>
        <fullName evidence="1">Uncharacterized protein DUF4868</fullName>
    </submittedName>
</protein>
<dbReference type="RefSeq" id="WP_120809953.1">
    <property type="nucleotide sequence ID" value="NZ_RBID01000011.1"/>
</dbReference>
<dbReference type="Pfam" id="PF16162">
    <property type="entry name" value="KwaB"/>
    <property type="match status" value="1"/>
</dbReference>
<evidence type="ECO:0000313" key="1">
    <source>
        <dbReference type="EMBL" id="RKQ61349.1"/>
    </source>
</evidence>
<proteinExistence type="predicted"/>
<dbReference type="AlphaFoldDB" id="A0A495BJ31"/>
<accession>A0A495BJ31</accession>
<dbReference type="Proteomes" id="UP000279384">
    <property type="component" value="Unassembled WGS sequence"/>
</dbReference>
<dbReference type="NCBIfam" id="NF041623">
    <property type="entry name" value="KwaB"/>
    <property type="match status" value="1"/>
</dbReference>
<dbReference type="EMBL" id="RBID01000011">
    <property type="protein sequence ID" value="RKQ61349.1"/>
    <property type="molecule type" value="Genomic_DNA"/>
</dbReference>
<gene>
    <name evidence="1" type="ORF">C8E02_1120</name>
</gene>
<name>A0A495BJ31_VOGIN</name>
<dbReference type="InterPro" id="IPR032359">
    <property type="entry name" value="KwaB-like"/>
</dbReference>
<dbReference type="InterPro" id="IPR048119">
    <property type="entry name" value="KwaB"/>
</dbReference>
<comment type="caution">
    <text evidence="1">The sequence shown here is derived from an EMBL/GenBank/DDBJ whole genome shotgun (WGS) entry which is preliminary data.</text>
</comment>
<reference evidence="1 2" key="1">
    <citation type="submission" date="2018-10" db="EMBL/GenBank/DDBJ databases">
        <title>Genomic Encyclopedia of Type Strains, Phase IV (KMG-IV): sequencing the most valuable type-strain genomes for metagenomic binning, comparative biology and taxonomic classification.</title>
        <authorList>
            <person name="Goeker M."/>
        </authorList>
    </citation>
    <scope>NUCLEOTIDE SEQUENCE [LARGE SCALE GENOMIC DNA]</scope>
    <source>
        <strain evidence="1 2">DSM 3303</strain>
    </source>
</reference>
<organism evidence="1 2">
    <name type="scientific">Vogesella indigofera</name>
    <name type="common">Pseudomonas indigofera</name>
    <dbReference type="NCBI Taxonomy" id="45465"/>
    <lineage>
        <taxon>Bacteria</taxon>
        <taxon>Pseudomonadati</taxon>
        <taxon>Pseudomonadota</taxon>
        <taxon>Betaproteobacteria</taxon>
        <taxon>Neisseriales</taxon>
        <taxon>Chromobacteriaceae</taxon>
        <taxon>Vogesella</taxon>
    </lineage>
</organism>
<sequence>MNKQDLDLALNYFINNKSDVGVVVYAIMKGEEKPKKLDIEGKALPDLKEMFLSSVLEGVVNNGKLTLMNLSSSDERANAIYEYDIDRPAELSALDKISSIGNHEIFNLSDNSIEDVVALLIEIGNNEKQLVLYKTMARVNIYGRTSFFMKKSPERFEKISEEFFRISPNFHLLQVDGSLIVLDLPTIERFFGFHDVIKNEASLGVETIENSALVENPETLRELIDDVSFARKLTRIAKSSPVIKAGIPNDKIIDFCKSFPSLKDKIRFNADESKILLDTRKSKDLFVHLLMDNFLMSELTNYQYTSLAKDDASIDVVDA</sequence>